<organism evidence="2 3">
    <name type="scientific">Camellia sinensis</name>
    <name type="common">Tea plant</name>
    <name type="synonym">Thea sinensis</name>
    <dbReference type="NCBI Taxonomy" id="4442"/>
    <lineage>
        <taxon>Eukaryota</taxon>
        <taxon>Viridiplantae</taxon>
        <taxon>Streptophyta</taxon>
        <taxon>Embryophyta</taxon>
        <taxon>Tracheophyta</taxon>
        <taxon>Spermatophyta</taxon>
        <taxon>Magnoliopsida</taxon>
        <taxon>eudicotyledons</taxon>
        <taxon>Gunneridae</taxon>
        <taxon>Pentapetalae</taxon>
        <taxon>asterids</taxon>
        <taxon>Ericales</taxon>
        <taxon>Theaceae</taxon>
        <taxon>Camellia</taxon>
    </lineage>
</organism>
<dbReference type="Gene3D" id="3.40.50.300">
    <property type="entry name" value="P-loop containing nucleotide triphosphate hydrolases"/>
    <property type="match status" value="1"/>
</dbReference>
<feature type="domain" description="NB-ARC" evidence="1">
    <location>
        <begin position="226"/>
        <end position="347"/>
    </location>
</feature>
<dbReference type="EMBL" id="JACBKZ010000011">
    <property type="protein sequence ID" value="KAF5939745.1"/>
    <property type="molecule type" value="Genomic_DNA"/>
</dbReference>
<dbReference type="InterPro" id="IPR002182">
    <property type="entry name" value="NB-ARC"/>
</dbReference>
<name>A0A7J7GHG9_CAMSI</name>
<reference evidence="2 3" key="2">
    <citation type="submission" date="2020-07" db="EMBL/GenBank/DDBJ databases">
        <title>Genome assembly of wild tea tree DASZ reveals pedigree and selection history of tea varieties.</title>
        <authorList>
            <person name="Zhang W."/>
        </authorList>
    </citation>
    <scope>NUCLEOTIDE SEQUENCE [LARGE SCALE GENOMIC DNA]</scope>
    <source>
        <strain evidence="3">cv. G240</strain>
        <tissue evidence="2">Leaf</tissue>
    </source>
</reference>
<dbReference type="PANTHER" id="PTHR19338:SF73">
    <property type="entry name" value="DISEASE RESISTANCE PROTEIN RGA2-LIKE"/>
    <property type="match status" value="1"/>
</dbReference>
<proteinExistence type="predicted"/>
<evidence type="ECO:0000313" key="3">
    <source>
        <dbReference type="Proteomes" id="UP000593564"/>
    </source>
</evidence>
<dbReference type="InterPro" id="IPR027417">
    <property type="entry name" value="P-loop_NTPase"/>
</dbReference>
<dbReference type="PRINTS" id="PR00364">
    <property type="entry name" value="DISEASERSIST"/>
</dbReference>
<accession>A0A7J7GHG9</accession>
<keyword evidence="3" id="KW-1185">Reference proteome</keyword>
<comment type="caution">
    <text evidence="2">The sequence shown here is derived from an EMBL/GenBank/DDBJ whole genome shotgun (WGS) entry which is preliminary data.</text>
</comment>
<protein>
    <recommendedName>
        <fullName evidence="1">NB-ARC domain-containing protein</fullName>
    </recommendedName>
</protein>
<reference evidence="3" key="1">
    <citation type="journal article" date="2020" name="Nat. Commun.">
        <title>Genome assembly of wild tea tree DASZ reveals pedigree and selection history of tea varieties.</title>
        <authorList>
            <person name="Zhang W."/>
            <person name="Zhang Y."/>
            <person name="Qiu H."/>
            <person name="Guo Y."/>
            <person name="Wan H."/>
            <person name="Zhang X."/>
            <person name="Scossa F."/>
            <person name="Alseekh S."/>
            <person name="Zhang Q."/>
            <person name="Wang P."/>
            <person name="Xu L."/>
            <person name="Schmidt M.H."/>
            <person name="Jia X."/>
            <person name="Li D."/>
            <person name="Zhu A."/>
            <person name="Guo F."/>
            <person name="Chen W."/>
            <person name="Ni D."/>
            <person name="Usadel B."/>
            <person name="Fernie A.R."/>
            <person name="Wen W."/>
        </authorList>
    </citation>
    <scope>NUCLEOTIDE SEQUENCE [LARGE SCALE GENOMIC DNA]</scope>
    <source>
        <strain evidence="3">cv. G240</strain>
    </source>
</reference>
<dbReference type="AlphaFoldDB" id="A0A7J7GHG9"/>
<dbReference type="SUPFAM" id="SSF52058">
    <property type="entry name" value="L domain-like"/>
    <property type="match status" value="1"/>
</dbReference>
<evidence type="ECO:0000313" key="2">
    <source>
        <dbReference type="EMBL" id="KAF5939745.1"/>
    </source>
</evidence>
<dbReference type="GO" id="GO:0043531">
    <property type="term" value="F:ADP binding"/>
    <property type="evidence" value="ECO:0007669"/>
    <property type="project" value="InterPro"/>
</dbReference>
<dbReference type="SUPFAM" id="SSF52540">
    <property type="entry name" value="P-loop containing nucleoside triphosphate hydrolases"/>
    <property type="match status" value="1"/>
</dbReference>
<gene>
    <name evidence="2" type="ORF">HYC85_024004</name>
</gene>
<dbReference type="PANTHER" id="PTHR19338">
    <property type="entry name" value="TRANSLOCASE OF INNER MITOCHONDRIAL MEMBRANE 13 HOMOLOG"/>
    <property type="match status" value="1"/>
</dbReference>
<dbReference type="Proteomes" id="UP000593564">
    <property type="component" value="Unassembled WGS sequence"/>
</dbReference>
<sequence length="538" mass="62754">MDENYSVLEKLRKELRKRFGRKMGENCSVWEKLGERFEREMGEIYSVLEKQREIEREMGENYSVLEKLNHLMISKACNLTADQIDHIDSFYYRLTFLATILKDLEEKQQQQQHELNYEAKNLPMQIYYVICKTRQLIRFFDVQVPGQRDCNNNGDSFFDILIGTNIIEEIKPIEAKVVQFYDQINQIQLLQDFNDGVPSMSMSMENRTMVDEEITVGFDDEALTIKELLAGGKKQLQMISIVGMPGLGKTTLARKVYNDPYITHYFHIRAWTYASQLSRQTDMLLDILRSLNVVFTDEIEDMTNEKLGEKLYKQLKGKRYLIVIDDLWDIGAWVDLKIHLETLKLQNELLYPTNFREFKFPTNVKRLTLKRTGIEWEEISVLGMLLPNLELLKLEHDAALGWQWATDGGFPRLKFLKLKNLNVKQWITCSKNIREPFESKCNDTTSASEILVMDMFFSFLFHPPSLSTGTVPGSQSTSLFRLSLHNCFSTQIDAENDKSRKVNMQNHIFSEPCCLTNLTRDDSIISKSTGKNRVFVKY</sequence>
<evidence type="ECO:0000259" key="1">
    <source>
        <dbReference type="Pfam" id="PF00931"/>
    </source>
</evidence>
<dbReference type="Pfam" id="PF00931">
    <property type="entry name" value="NB-ARC"/>
    <property type="match status" value="1"/>
</dbReference>